<dbReference type="RefSeq" id="WP_311617882.1">
    <property type="nucleotide sequence ID" value="NZ_JAVREV010000006.1"/>
</dbReference>
<evidence type="ECO:0000313" key="4">
    <source>
        <dbReference type="Proteomes" id="UP001183615"/>
    </source>
</evidence>
<feature type="domain" description="Condensation" evidence="2">
    <location>
        <begin position="187"/>
        <end position="409"/>
    </location>
</feature>
<keyword evidence="4" id="KW-1185">Reference proteome</keyword>
<evidence type="ECO:0000259" key="2">
    <source>
        <dbReference type="Pfam" id="PF00668"/>
    </source>
</evidence>
<evidence type="ECO:0000313" key="3">
    <source>
        <dbReference type="EMBL" id="MDT0443537.1"/>
    </source>
</evidence>
<dbReference type="Gene3D" id="3.30.559.30">
    <property type="entry name" value="Nonribosomal peptide synthetase, condensation domain"/>
    <property type="match status" value="1"/>
</dbReference>
<feature type="compositionally biased region" description="Basic and acidic residues" evidence="1">
    <location>
        <begin position="119"/>
        <end position="128"/>
    </location>
</feature>
<dbReference type="Gene3D" id="3.30.559.10">
    <property type="entry name" value="Chloramphenicol acetyltransferase-like domain"/>
    <property type="match status" value="1"/>
</dbReference>
<evidence type="ECO:0000256" key="1">
    <source>
        <dbReference type="SAM" id="MobiDB-lite"/>
    </source>
</evidence>
<protein>
    <submittedName>
        <fullName evidence="3">Condensation domain-containing protein</fullName>
    </submittedName>
</protein>
<gene>
    <name evidence="3" type="ORF">RM779_13200</name>
</gene>
<reference evidence="4" key="1">
    <citation type="submission" date="2023-07" db="EMBL/GenBank/DDBJ databases">
        <title>30 novel species of actinomycetes from the DSMZ collection.</title>
        <authorList>
            <person name="Nouioui I."/>
        </authorList>
    </citation>
    <scope>NUCLEOTIDE SEQUENCE [LARGE SCALE GENOMIC DNA]</scope>
    <source>
        <strain evidence="4">DSM 41886</strain>
    </source>
</reference>
<name>A0ABU2S3I0_9ACTN</name>
<dbReference type="InterPro" id="IPR023213">
    <property type="entry name" value="CAT-like_dom_sf"/>
</dbReference>
<dbReference type="SUPFAM" id="SSF52777">
    <property type="entry name" value="CoA-dependent acyltransferases"/>
    <property type="match status" value="2"/>
</dbReference>
<sequence>MKFTDIHDLDVRPGWLTVWRPAPRTPGATAPWSPDTRPPSYVQEAHLAGALASRSGPGGSPAWLAAVFELPGRLDPVALEAALLGWIDRHESLRSRLAPLLPDGPEEPSEAPGAGKAANAEKEPEKAKECALPVRRATLRAGAVSFARNVVGHFLDGNELTHRIERLFDTETDPLAWPSYVFATVGHTDSTTLYLGFDHSNVDGYSILLAAHEIHELYAAARDGVPARLDEAGSYLDFAALERRAAASVDVQHATVARWREYLTECGGQLPAFPSPVGPADEAEARRVDAGGTQRGGSRRLLDAAGTRAFDAACRAGGGHVPAGVLAVLALAGRTAAGLADFRVLTPFHTRNRPQWTQSVGWYVGLAPIGFPLAESDAFPEALARAAGALRHARHAAEVPFARVTELLGVSVQPRFVVSYVDMRQVPGARRWPEWKAAAVRSRRDHAHEVYLWINRTFDGLYVSFRYPDTARGRSAVPAYIDCAARQMHEVAATGSREEVLTPC</sequence>
<accession>A0ABU2S3I0</accession>
<feature type="region of interest" description="Disordered" evidence="1">
    <location>
        <begin position="98"/>
        <end position="128"/>
    </location>
</feature>
<proteinExistence type="predicted"/>
<comment type="caution">
    <text evidence="3">The sequence shown here is derived from an EMBL/GenBank/DDBJ whole genome shotgun (WGS) entry which is preliminary data.</text>
</comment>
<organism evidence="3 4">
    <name type="scientific">Streptomyces johnsoniae</name>
    <dbReference type="NCBI Taxonomy" id="3075532"/>
    <lineage>
        <taxon>Bacteria</taxon>
        <taxon>Bacillati</taxon>
        <taxon>Actinomycetota</taxon>
        <taxon>Actinomycetes</taxon>
        <taxon>Kitasatosporales</taxon>
        <taxon>Streptomycetaceae</taxon>
        <taxon>Streptomyces</taxon>
    </lineage>
</organism>
<dbReference type="Pfam" id="PF00668">
    <property type="entry name" value="Condensation"/>
    <property type="match status" value="1"/>
</dbReference>
<dbReference type="EMBL" id="JAVREV010000006">
    <property type="protein sequence ID" value="MDT0443537.1"/>
    <property type="molecule type" value="Genomic_DNA"/>
</dbReference>
<dbReference type="InterPro" id="IPR001242">
    <property type="entry name" value="Condensation_dom"/>
</dbReference>
<dbReference type="Proteomes" id="UP001183615">
    <property type="component" value="Unassembled WGS sequence"/>
</dbReference>